<protein>
    <recommendedName>
        <fullName evidence="3 5">acylphosphatase</fullName>
        <ecNumber evidence="2 5">3.6.1.7</ecNumber>
    </recommendedName>
</protein>
<dbReference type="RefSeq" id="WP_045109877.1">
    <property type="nucleotide sequence ID" value="NZ_CAWRBC010000158.1"/>
</dbReference>
<name>A0A090IFE3_9GAMM</name>
<gene>
    <name evidence="7" type="ORF">NVI5450_1123</name>
</gene>
<proteinExistence type="inferred from homology"/>
<evidence type="ECO:0000256" key="5">
    <source>
        <dbReference type="PROSITE-ProRule" id="PRU00520"/>
    </source>
</evidence>
<dbReference type="HOGENOM" id="CLU_141932_2_1_6"/>
<dbReference type="Proteomes" id="UP000183794">
    <property type="component" value="Unassembled WGS sequence"/>
</dbReference>
<evidence type="ECO:0000256" key="4">
    <source>
        <dbReference type="ARBA" id="ARBA00047645"/>
    </source>
</evidence>
<comment type="similarity">
    <text evidence="1 6">Belongs to the acylphosphatase family.</text>
</comment>
<evidence type="ECO:0000256" key="2">
    <source>
        <dbReference type="ARBA" id="ARBA00012150"/>
    </source>
</evidence>
<dbReference type="GO" id="GO:0003998">
    <property type="term" value="F:acylphosphatase activity"/>
    <property type="evidence" value="ECO:0007669"/>
    <property type="project" value="UniProtKB-EC"/>
</dbReference>
<dbReference type="EC" id="3.6.1.7" evidence="2 5"/>
<evidence type="ECO:0000256" key="6">
    <source>
        <dbReference type="RuleBase" id="RU004168"/>
    </source>
</evidence>
<dbReference type="PANTHER" id="PTHR47268:SF4">
    <property type="entry name" value="ACYLPHOSPHATASE"/>
    <property type="match status" value="1"/>
</dbReference>
<dbReference type="PROSITE" id="PS51160">
    <property type="entry name" value="ACYLPHOSPHATASE_3"/>
    <property type="match status" value="1"/>
</dbReference>
<sequence>MSQEGNQIIVHGRVQMVGFRYATVEQAEQLGLTGHAINLKNGDVEVQVFGDKTERDKLILWLREGPDAAQVDALEITAIDYKKLPNFTQG</sequence>
<organism evidence="7 8">
    <name type="scientific">Moritella viscosa</name>
    <dbReference type="NCBI Taxonomy" id="80854"/>
    <lineage>
        <taxon>Bacteria</taxon>
        <taxon>Pseudomonadati</taxon>
        <taxon>Pseudomonadota</taxon>
        <taxon>Gammaproteobacteria</taxon>
        <taxon>Alteromonadales</taxon>
        <taxon>Moritellaceae</taxon>
        <taxon>Moritella</taxon>
    </lineage>
</organism>
<evidence type="ECO:0000256" key="3">
    <source>
        <dbReference type="ARBA" id="ARBA00015991"/>
    </source>
</evidence>
<dbReference type="OrthoDB" id="5295388at2"/>
<evidence type="ECO:0000313" key="7">
    <source>
        <dbReference type="EMBL" id="SGY90431.1"/>
    </source>
</evidence>
<dbReference type="PATRIC" id="fig|80854.5.peg.1669"/>
<keyword evidence="5" id="KW-0378">Hydrolase</keyword>
<feature type="active site" evidence="5">
    <location>
        <position position="38"/>
    </location>
</feature>
<dbReference type="Pfam" id="PF00708">
    <property type="entry name" value="Acylphosphatase"/>
    <property type="match status" value="1"/>
</dbReference>
<dbReference type="AlphaFoldDB" id="A0A090IFE3"/>
<dbReference type="KEGG" id="mvs:MVIS_1568"/>
<dbReference type="PANTHER" id="PTHR47268">
    <property type="entry name" value="ACYLPHOSPHATASE"/>
    <property type="match status" value="1"/>
</dbReference>
<dbReference type="SUPFAM" id="SSF54975">
    <property type="entry name" value="Acylphosphatase/BLUF domain-like"/>
    <property type="match status" value="1"/>
</dbReference>
<comment type="catalytic activity">
    <reaction evidence="4 5">
        <text>an acyl phosphate + H2O = a carboxylate + phosphate + H(+)</text>
        <dbReference type="Rhea" id="RHEA:14965"/>
        <dbReference type="ChEBI" id="CHEBI:15377"/>
        <dbReference type="ChEBI" id="CHEBI:15378"/>
        <dbReference type="ChEBI" id="CHEBI:29067"/>
        <dbReference type="ChEBI" id="CHEBI:43474"/>
        <dbReference type="ChEBI" id="CHEBI:59918"/>
        <dbReference type="EC" id="3.6.1.7"/>
    </reaction>
</comment>
<evidence type="ECO:0000256" key="1">
    <source>
        <dbReference type="ARBA" id="ARBA00005614"/>
    </source>
</evidence>
<dbReference type="InterPro" id="IPR020456">
    <property type="entry name" value="Acylphosphatase"/>
</dbReference>
<feature type="active site" evidence="5">
    <location>
        <position position="20"/>
    </location>
</feature>
<dbReference type="InterPro" id="IPR001792">
    <property type="entry name" value="Acylphosphatase-like_dom"/>
</dbReference>
<dbReference type="InterPro" id="IPR036046">
    <property type="entry name" value="Acylphosphatase-like_dom_sf"/>
</dbReference>
<dbReference type="STRING" id="80854.MVIS_1568"/>
<dbReference type="EMBL" id="FPLD01000036">
    <property type="protein sequence ID" value="SGY90431.1"/>
    <property type="molecule type" value="Genomic_DNA"/>
</dbReference>
<evidence type="ECO:0000313" key="8">
    <source>
        <dbReference type="Proteomes" id="UP000183794"/>
    </source>
</evidence>
<reference evidence="7 8" key="1">
    <citation type="submission" date="2016-11" db="EMBL/GenBank/DDBJ databases">
        <authorList>
            <person name="Jaros S."/>
            <person name="Januszkiewicz K."/>
            <person name="Wedrychowicz H."/>
        </authorList>
    </citation>
    <scope>NUCLEOTIDE SEQUENCE [LARGE SCALE GENOMIC DNA]</scope>
    <source>
        <strain evidence="7">NVI 5450</strain>
    </source>
</reference>
<dbReference type="Gene3D" id="3.30.70.100">
    <property type="match status" value="1"/>
</dbReference>
<accession>A0A090IFE3</accession>